<evidence type="ECO:0000313" key="17">
    <source>
        <dbReference type="Proteomes" id="UP000198407"/>
    </source>
</evidence>
<keyword evidence="17" id="KW-1185">Reference proteome</keyword>
<evidence type="ECO:0000256" key="2">
    <source>
        <dbReference type="ARBA" id="ARBA00022448"/>
    </source>
</evidence>
<gene>
    <name evidence="16" type="ORF">SAMN05444352_12642</name>
</gene>
<dbReference type="STRING" id="1215104.GCA_000730585_01292"/>
<keyword evidence="8 12" id="KW-0798">TonB box</keyword>
<feature type="domain" description="TonB-dependent receptor plug" evidence="15">
    <location>
        <begin position="64"/>
        <end position="171"/>
    </location>
</feature>
<evidence type="ECO:0000256" key="9">
    <source>
        <dbReference type="ARBA" id="ARBA00023136"/>
    </source>
</evidence>
<keyword evidence="2 11" id="KW-0813">Transport</keyword>
<dbReference type="CDD" id="cd01347">
    <property type="entry name" value="ligand_gated_channel"/>
    <property type="match status" value="1"/>
</dbReference>
<evidence type="ECO:0000256" key="10">
    <source>
        <dbReference type="ARBA" id="ARBA00023237"/>
    </source>
</evidence>
<evidence type="ECO:0000256" key="13">
    <source>
        <dbReference type="SAM" id="SignalP"/>
    </source>
</evidence>
<keyword evidence="10 11" id="KW-0998">Cell outer membrane</keyword>
<evidence type="ECO:0000256" key="1">
    <source>
        <dbReference type="ARBA" id="ARBA00004571"/>
    </source>
</evidence>
<dbReference type="Pfam" id="PF00593">
    <property type="entry name" value="TonB_dep_Rec_b-barrel"/>
    <property type="match status" value="1"/>
</dbReference>
<dbReference type="GO" id="GO:0009279">
    <property type="term" value="C:cell outer membrane"/>
    <property type="evidence" value="ECO:0007669"/>
    <property type="project" value="UniProtKB-SubCell"/>
</dbReference>
<organism evidence="16 17">
    <name type="scientific">Pseudomonas japonica</name>
    <dbReference type="NCBI Taxonomy" id="256466"/>
    <lineage>
        <taxon>Bacteria</taxon>
        <taxon>Pseudomonadati</taxon>
        <taxon>Pseudomonadota</taxon>
        <taxon>Gammaproteobacteria</taxon>
        <taxon>Pseudomonadales</taxon>
        <taxon>Pseudomonadaceae</taxon>
        <taxon>Pseudomonas</taxon>
    </lineage>
</organism>
<dbReference type="InterPro" id="IPR036942">
    <property type="entry name" value="Beta-barrel_TonB_sf"/>
</dbReference>
<keyword evidence="5 11" id="KW-0812">Transmembrane</keyword>
<sequence length="732" mass="81182">MTTAPTQGGPQNSRKPIMPRPALRHALPPLLLSLPLTTLAAAEPPREDRLPSVTVTAEHRQEDLQKAPLAISAFDENTLRDQQINNIRDLSGRVPNLTLSRQSISYSAQTYGIRGIGETDPIQEAAVAVYADDLYIPRAISSMLDFNDVERVEVLRGPQGTLYGRNSAAGAIRVITRDPDQKTRAFVELGAGNYDARNGRLLVSGPLVDDTLFASFSALRLSRDGTVYNRTRHKDVNSVDIQSYRGKLRLAPVDSAWDTQLTLAGTFDRGDTTSYTPFDPANSHFDKFKTYSSLNPKNRLDQGSAVLRSIYHFDDQLSFKSVTGWSAFDQPVNYDNSGEANVGNAAPTQNNLIRYKQRYATQEFQLNGDYERLDFTLGAYLYKERFRAERDSLTYSVAADRVNASGQYSTTDTESYALYGQGTYKLTSRLSLTAGLRYTAEHKNFDYNNYRITTARQITGLNFSAETSESWASFSPKLGLEYAWSDELIQYGYVAKGFKAGGFDNRAPTRLAALQGFDPENVITYETGLKGDYLGGRLRSNMAVFYNDYKDLQTNAWDPAISANLRTNVGSAHSYGVELENTALLSRDLTLSANLGYLEAQYDDFKNAAGPGVDADGNRMVFAPRWNLALGLNWTVPVDLPGALVAGTDWQFQTRSYANAVNGEIYEVPQQSFWNANTSYSSGDGHWTTTLAVKNLLNRAYPQSIAYSAASSTAYYSVNDPRTITLSVRYDL</sequence>
<feature type="chain" id="PRO_5013235311" evidence="13">
    <location>
        <begin position="41"/>
        <end position="732"/>
    </location>
</feature>
<name>A0A239KEM3_9PSED</name>
<proteinExistence type="inferred from homology"/>
<reference evidence="17" key="1">
    <citation type="submission" date="2017-06" db="EMBL/GenBank/DDBJ databases">
        <authorList>
            <person name="Varghese N."/>
            <person name="Submissions S."/>
        </authorList>
    </citation>
    <scope>NUCLEOTIDE SEQUENCE [LARGE SCALE GENOMIC DNA]</scope>
    <source>
        <strain evidence="17">DSM 22348</strain>
    </source>
</reference>
<evidence type="ECO:0000259" key="14">
    <source>
        <dbReference type="Pfam" id="PF00593"/>
    </source>
</evidence>
<keyword evidence="13" id="KW-0732">Signal</keyword>
<evidence type="ECO:0000259" key="15">
    <source>
        <dbReference type="Pfam" id="PF07715"/>
    </source>
</evidence>
<evidence type="ECO:0000256" key="7">
    <source>
        <dbReference type="ARBA" id="ARBA00023065"/>
    </source>
</evidence>
<dbReference type="InterPro" id="IPR000531">
    <property type="entry name" value="Beta-barrel_TonB"/>
</dbReference>
<dbReference type="AlphaFoldDB" id="A0A239KEM3"/>
<accession>A0A239KEM3</accession>
<comment type="subcellular location">
    <subcellularLocation>
        <location evidence="1 11">Cell outer membrane</location>
        <topology evidence="1 11">Multi-pass membrane protein</topology>
    </subcellularLocation>
</comment>
<evidence type="ECO:0000313" key="16">
    <source>
        <dbReference type="EMBL" id="SNT16079.1"/>
    </source>
</evidence>
<keyword evidence="3 11" id="KW-1134">Transmembrane beta strand</keyword>
<dbReference type="Gene3D" id="2.40.170.20">
    <property type="entry name" value="TonB-dependent receptor, beta-barrel domain"/>
    <property type="match status" value="1"/>
</dbReference>
<dbReference type="PROSITE" id="PS52016">
    <property type="entry name" value="TONB_DEPENDENT_REC_3"/>
    <property type="match status" value="1"/>
</dbReference>
<evidence type="ECO:0000256" key="11">
    <source>
        <dbReference type="PROSITE-ProRule" id="PRU01360"/>
    </source>
</evidence>
<dbReference type="PANTHER" id="PTHR32552:SF81">
    <property type="entry name" value="TONB-DEPENDENT OUTER MEMBRANE RECEPTOR"/>
    <property type="match status" value="1"/>
</dbReference>
<dbReference type="InterPro" id="IPR039426">
    <property type="entry name" value="TonB-dep_rcpt-like"/>
</dbReference>
<evidence type="ECO:0000256" key="12">
    <source>
        <dbReference type="RuleBase" id="RU003357"/>
    </source>
</evidence>
<evidence type="ECO:0000256" key="4">
    <source>
        <dbReference type="ARBA" id="ARBA00022496"/>
    </source>
</evidence>
<keyword evidence="7" id="KW-0406">Ion transport</keyword>
<dbReference type="SUPFAM" id="SSF56935">
    <property type="entry name" value="Porins"/>
    <property type="match status" value="1"/>
</dbReference>
<dbReference type="PANTHER" id="PTHR32552">
    <property type="entry name" value="FERRICHROME IRON RECEPTOR-RELATED"/>
    <property type="match status" value="1"/>
</dbReference>
<dbReference type="GO" id="GO:0006826">
    <property type="term" value="P:iron ion transport"/>
    <property type="evidence" value="ECO:0007669"/>
    <property type="project" value="UniProtKB-KW"/>
</dbReference>
<keyword evidence="9 11" id="KW-0472">Membrane</keyword>
<keyword evidence="6" id="KW-0408">Iron</keyword>
<comment type="similarity">
    <text evidence="11 12">Belongs to the TonB-dependent receptor family.</text>
</comment>
<feature type="signal peptide" evidence="13">
    <location>
        <begin position="1"/>
        <end position="40"/>
    </location>
</feature>
<dbReference type="Pfam" id="PF07715">
    <property type="entry name" value="Plug"/>
    <property type="match status" value="1"/>
</dbReference>
<evidence type="ECO:0000256" key="8">
    <source>
        <dbReference type="ARBA" id="ARBA00023077"/>
    </source>
</evidence>
<evidence type="ECO:0000256" key="6">
    <source>
        <dbReference type="ARBA" id="ARBA00023004"/>
    </source>
</evidence>
<dbReference type="InterPro" id="IPR012910">
    <property type="entry name" value="Plug_dom"/>
</dbReference>
<evidence type="ECO:0000256" key="3">
    <source>
        <dbReference type="ARBA" id="ARBA00022452"/>
    </source>
</evidence>
<keyword evidence="4" id="KW-0410">Iron transport</keyword>
<dbReference type="EMBL" id="FZOL01000026">
    <property type="protein sequence ID" value="SNT16079.1"/>
    <property type="molecule type" value="Genomic_DNA"/>
</dbReference>
<evidence type="ECO:0000256" key="5">
    <source>
        <dbReference type="ARBA" id="ARBA00022692"/>
    </source>
</evidence>
<dbReference type="Proteomes" id="UP000198407">
    <property type="component" value="Unassembled WGS sequence"/>
</dbReference>
<protein>
    <submittedName>
        <fullName evidence="16">Iron complex outermembrane recepter protein</fullName>
    </submittedName>
</protein>
<feature type="domain" description="TonB-dependent receptor-like beta-barrel" evidence="14">
    <location>
        <begin position="257"/>
        <end position="696"/>
    </location>
</feature>